<name>A5C723_VITVI</name>
<accession>A5C723</accession>
<evidence type="ECO:0000313" key="2">
    <source>
        <dbReference type="EMBL" id="CAN68726.1"/>
    </source>
</evidence>
<reference evidence="2" key="1">
    <citation type="journal article" date="2007" name="PLoS ONE">
        <title>The first genome sequence of an elite grapevine cultivar (Pinot noir Vitis vinifera L.): coping with a highly heterozygous genome.</title>
        <authorList>
            <person name="Velasco R."/>
            <person name="Zharkikh A."/>
            <person name="Troggio M."/>
            <person name="Cartwright D.A."/>
            <person name="Cestaro A."/>
            <person name="Pruss D."/>
            <person name="Pindo M."/>
            <person name="FitzGerald L.M."/>
            <person name="Vezzulli S."/>
            <person name="Reid J."/>
            <person name="Malacarne G."/>
            <person name="Iliev D."/>
            <person name="Coppola G."/>
            <person name="Wardell B."/>
            <person name="Micheletti D."/>
            <person name="Macalma T."/>
            <person name="Facci M."/>
            <person name="Mitchell J.T."/>
            <person name="Perazzolli M."/>
            <person name="Eldredge G."/>
            <person name="Gatto P."/>
            <person name="Oyzerski R."/>
            <person name="Moretto M."/>
            <person name="Gutin N."/>
            <person name="Stefanini M."/>
            <person name="Chen Y."/>
            <person name="Segala C."/>
            <person name="Davenport C."/>
            <person name="Dematte L."/>
            <person name="Mraz A."/>
            <person name="Battilana J."/>
            <person name="Stormo K."/>
            <person name="Costa F."/>
            <person name="Tao Q."/>
            <person name="Si-Ammour A."/>
            <person name="Harkins T."/>
            <person name="Lackey A."/>
            <person name="Perbost C."/>
            <person name="Taillon B."/>
            <person name="Stella A."/>
            <person name="Solovyev V."/>
            <person name="Fawcett J.A."/>
            <person name="Sterck L."/>
            <person name="Vandepoele K."/>
            <person name="Grando S.M."/>
            <person name="Toppo S."/>
            <person name="Moser C."/>
            <person name="Lanchbury J."/>
            <person name="Bogden R."/>
            <person name="Skolnick M."/>
            <person name="Sgaramella V."/>
            <person name="Bhatnagar S.K."/>
            <person name="Fontana P."/>
            <person name="Gutin A."/>
            <person name="Van de Peer Y."/>
            <person name="Salamini F."/>
            <person name="Viola R."/>
        </authorList>
    </citation>
    <scope>NUCLEOTIDE SEQUENCE</scope>
</reference>
<protein>
    <submittedName>
        <fullName evidence="2">Uncharacterized protein</fullName>
    </submittedName>
</protein>
<dbReference type="AlphaFoldDB" id="A5C723"/>
<evidence type="ECO:0000256" key="1">
    <source>
        <dbReference type="SAM" id="MobiDB-lite"/>
    </source>
</evidence>
<feature type="compositionally biased region" description="Acidic residues" evidence="1">
    <location>
        <begin position="125"/>
        <end position="134"/>
    </location>
</feature>
<gene>
    <name evidence="2" type="ORF">VITISV_033602</name>
</gene>
<sequence>MTELDKTFRVDRIEWCATIEQVVTPKIEEAEEKEMVANFRKNQDIYSSWHGQPKELLAKPKMTKTIEAIARKVTIESAGLLRKTEMKNDMLQAEICQLKLDMATTESSKAKKHDIIDDIPSIPSYEEDEADVDDSVGQGDSSGVGDGFATTDHED</sequence>
<proteinExistence type="predicted"/>
<organism evidence="2">
    <name type="scientific">Vitis vinifera</name>
    <name type="common">Grape</name>
    <dbReference type="NCBI Taxonomy" id="29760"/>
    <lineage>
        <taxon>Eukaryota</taxon>
        <taxon>Viridiplantae</taxon>
        <taxon>Streptophyta</taxon>
        <taxon>Embryophyta</taxon>
        <taxon>Tracheophyta</taxon>
        <taxon>Spermatophyta</taxon>
        <taxon>Magnoliopsida</taxon>
        <taxon>eudicotyledons</taxon>
        <taxon>Gunneridae</taxon>
        <taxon>Pentapetalae</taxon>
        <taxon>rosids</taxon>
        <taxon>Vitales</taxon>
        <taxon>Vitaceae</taxon>
        <taxon>Viteae</taxon>
        <taxon>Vitis</taxon>
    </lineage>
</organism>
<feature type="region of interest" description="Disordered" evidence="1">
    <location>
        <begin position="105"/>
        <end position="155"/>
    </location>
</feature>
<dbReference type="EMBL" id="AM484571">
    <property type="protein sequence ID" value="CAN68726.1"/>
    <property type="molecule type" value="Genomic_DNA"/>
</dbReference>